<keyword evidence="5" id="KW-0067">ATP-binding</keyword>
<dbReference type="PRINTS" id="PR00364">
    <property type="entry name" value="DISEASERSIST"/>
</dbReference>
<dbReference type="InterPro" id="IPR027417">
    <property type="entry name" value="P-loop_NTPase"/>
</dbReference>
<dbReference type="Pfam" id="PF23559">
    <property type="entry name" value="WHD_DRP"/>
    <property type="match status" value="1"/>
</dbReference>
<dbReference type="GO" id="GO:0043531">
    <property type="term" value="F:ADP binding"/>
    <property type="evidence" value="ECO:0007669"/>
    <property type="project" value="InterPro"/>
</dbReference>
<evidence type="ECO:0000259" key="6">
    <source>
        <dbReference type="Pfam" id="PF00931"/>
    </source>
</evidence>
<comment type="caution">
    <text evidence="10">The sequence shown here is derived from an EMBL/GenBank/DDBJ whole genome shotgun (WGS) entry which is preliminary data.</text>
</comment>
<dbReference type="PANTHER" id="PTHR36766">
    <property type="entry name" value="PLANT BROAD-SPECTRUM MILDEW RESISTANCE PROTEIN RPW8"/>
    <property type="match status" value="1"/>
</dbReference>
<proteinExistence type="predicted"/>
<dbReference type="InterPro" id="IPR036388">
    <property type="entry name" value="WH-like_DNA-bd_sf"/>
</dbReference>
<dbReference type="Gene3D" id="1.10.8.430">
    <property type="entry name" value="Helical domain of apoptotic protease-activating factors"/>
    <property type="match status" value="1"/>
</dbReference>
<keyword evidence="2" id="KW-0677">Repeat</keyword>
<protein>
    <submittedName>
        <fullName evidence="10">Uncharacterized protein</fullName>
    </submittedName>
</protein>
<dbReference type="InterPro" id="IPR058922">
    <property type="entry name" value="WHD_DRP"/>
</dbReference>
<dbReference type="Gene3D" id="3.40.50.300">
    <property type="entry name" value="P-loop containing nucleotide triphosphate hydrolases"/>
    <property type="match status" value="1"/>
</dbReference>
<organism evidence="10 11">
    <name type="scientific">Stephania japonica</name>
    <dbReference type="NCBI Taxonomy" id="461633"/>
    <lineage>
        <taxon>Eukaryota</taxon>
        <taxon>Viridiplantae</taxon>
        <taxon>Streptophyta</taxon>
        <taxon>Embryophyta</taxon>
        <taxon>Tracheophyta</taxon>
        <taxon>Spermatophyta</taxon>
        <taxon>Magnoliopsida</taxon>
        <taxon>Ranunculales</taxon>
        <taxon>Menispermaceae</taxon>
        <taxon>Menispermoideae</taxon>
        <taxon>Cissampelideae</taxon>
        <taxon>Stephania</taxon>
    </lineage>
</organism>
<dbReference type="InterPro" id="IPR001611">
    <property type="entry name" value="Leu-rich_rpt"/>
</dbReference>
<dbReference type="Gene3D" id="1.10.10.10">
    <property type="entry name" value="Winged helix-like DNA-binding domain superfamily/Winged helix DNA-binding domain"/>
    <property type="match status" value="1"/>
</dbReference>
<reference evidence="10 11" key="1">
    <citation type="submission" date="2024-01" db="EMBL/GenBank/DDBJ databases">
        <title>Genome assemblies of Stephania.</title>
        <authorList>
            <person name="Yang L."/>
        </authorList>
    </citation>
    <scope>NUCLEOTIDE SEQUENCE [LARGE SCALE GENOMIC DNA]</scope>
    <source>
        <strain evidence="10">QJT</strain>
        <tissue evidence="10">Leaf</tissue>
    </source>
</reference>
<keyword evidence="11" id="KW-1185">Reference proteome</keyword>
<dbReference type="Proteomes" id="UP001417504">
    <property type="component" value="Unassembled WGS sequence"/>
</dbReference>
<dbReference type="Pfam" id="PF00931">
    <property type="entry name" value="NB-ARC"/>
    <property type="match status" value="1"/>
</dbReference>
<dbReference type="InterPro" id="IPR002182">
    <property type="entry name" value="NB-ARC"/>
</dbReference>
<evidence type="ECO:0000256" key="2">
    <source>
        <dbReference type="ARBA" id="ARBA00022737"/>
    </source>
</evidence>
<dbReference type="SUPFAM" id="SSF52058">
    <property type="entry name" value="L domain-like"/>
    <property type="match status" value="2"/>
</dbReference>
<dbReference type="Gene3D" id="3.80.10.10">
    <property type="entry name" value="Ribonuclease Inhibitor"/>
    <property type="match status" value="3"/>
</dbReference>
<feature type="domain" description="Disease resistance N-terminal" evidence="7">
    <location>
        <begin position="12"/>
        <end position="98"/>
    </location>
</feature>
<keyword evidence="4" id="KW-0611">Plant defense</keyword>
<dbReference type="InterPro" id="IPR041118">
    <property type="entry name" value="Rx_N"/>
</dbReference>
<evidence type="ECO:0000256" key="1">
    <source>
        <dbReference type="ARBA" id="ARBA00022614"/>
    </source>
</evidence>
<evidence type="ECO:0000256" key="4">
    <source>
        <dbReference type="ARBA" id="ARBA00022821"/>
    </source>
</evidence>
<dbReference type="FunFam" id="3.40.50.300:FF:001091">
    <property type="entry name" value="Probable disease resistance protein At1g61300"/>
    <property type="match status" value="1"/>
</dbReference>
<evidence type="ECO:0000256" key="5">
    <source>
        <dbReference type="ARBA" id="ARBA00022840"/>
    </source>
</evidence>
<dbReference type="Pfam" id="PF00560">
    <property type="entry name" value="LRR_1"/>
    <property type="match status" value="1"/>
</dbReference>
<evidence type="ECO:0000313" key="11">
    <source>
        <dbReference type="Proteomes" id="UP001417504"/>
    </source>
</evidence>
<evidence type="ECO:0000259" key="8">
    <source>
        <dbReference type="Pfam" id="PF23559"/>
    </source>
</evidence>
<dbReference type="PANTHER" id="PTHR36766:SF70">
    <property type="entry name" value="DISEASE RESISTANCE PROTEIN RGA4"/>
    <property type="match status" value="1"/>
</dbReference>
<keyword evidence="3" id="KW-0547">Nucleotide-binding</keyword>
<dbReference type="InterPro" id="IPR042197">
    <property type="entry name" value="Apaf_helical"/>
</dbReference>
<dbReference type="AlphaFoldDB" id="A0AAP0PEV1"/>
<dbReference type="Pfam" id="PF25019">
    <property type="entry name" value="LRR_R13L1-DRL21"/>
    <property type="match status" value="1"/>
</dbReference>
<dbReference type="Gene3D" id="1.20.5.4130">
    <property type="match status" value="1"/>
</dbReference>
<dbReference type="EMBL" id="JBBNAE010000003">
    <property type="protein sequence ID" value="KAK9138085.1"/>
    <property type="molecule type" value="Genomic_DNA"/>
</dbReference>
<dbReference type="SUPFAM" id="SSF52540">
    <property type="entry name" value="P-loop containing nucleoside triphosphate hydrolases"/>
    <property type="match status" value="1"/>
</dbReference>
<dbReference type="InterPro" id="IPR032675">
    <property type="entry name" value="LRR_dom_sf"/>
</dbReference>
<evidence type="ECO:0000259" key="9">
    <source>
        <dbReference type="Pfam" id="PF25019"/>
    </source>
</evidence>
<evidence type="ECO:0000256" key="3">
    <source>
        <dbReference type="ARBA" id="ARBA00022741"/>
    </source>
</evidence>
<name>A0AAP0PEV1_9MAGN</name>
<dbReference type="GO" id="GO:0051707">
    <property type="term" value="P:response to other organism"/>
    <property type="evidence" value="ECO:0007669"/>
    <property type="project" value="UniProtKB-ARBA"/>
</dbReference>
<feature type="domain" description="NB-ARC" evidence="6">
    <location>
        <begin position="175"/>
        <end position="350"/>
    </location>
</feature>
<gene>
    <name evidence="10" type="ORF">Sjap_008679</name>
</gene>
<dbReference type="CDD" id="cd14798">
    <property type="entry name" value="RX-CC_like"/>
    <property type="match status" value="1"/>
</dbReference>
<feature type="domain" description="Disease resistance protein winged helix" evidence="8">
    <location>
        <begin position="435"/>
        <end position="507"/>
    </location>
</feature>
<dbReference type="GO" id="GO:0006952">
    <property type="term" value="P:defense response"/>
    <property type="evidence" value="ECO:0007669"/>
    <property type="project" value="UniProtKB-KW"/>
</dbReference>
<evidence type="ECO:0000259" key="7">
    <source>
        <dbReference type="Pfam" id="PF18052"/>
    </source>
</evidence>
<sequence length="1276" mass="145345">MAEEILVNGAGALMNVLVSEAIGEIVLVWGVKGEMKKLGKVAKKIQEVLEDAEKKQVDDVGVRLWLRDLKEVAYEADDVLDEIAYESLRRKVEIRNSFTNKVVDFFLHCKPLAFHFKMAHRIKEINSKLVEIETDKGRFKFDVNPVLASAASSEGSTVNRETASFVANAEIVGRKDDKSKIVDMLIQKGNVEDDIVSVIPIVGFGGLGKTTLAQLIYNDVQIQEKFDIKMWVWVSNTFDVKRVMREMIESVTKRKIEVSSMDVLQTGLRAMLDKMTFFLVLDDMWNEEHFVEKWDTLSSLFRCANQGSKIVVTTRSKEVASIVGTVKTYDLQILPDNDCWDLFEQRAFSTRGPKKSQALETIGKEIVKKCAGVPLALKTLGGLMQSKHQEKEWLDIQNSPIWDISDADKKIMTVLKLSFESLAPPLKQCFLYCSIFSKGYRIGKKLLIQLWMAEGFLGLSRGSKTLEDVGSAYFDNLCSNSLFQDVEKNRFGDVKGCKMHDLVHDLVTSISGSECSVIDSNEVSKDVLHIHWLVYNSNESRIPRALYEAKTLRTFYVWNNFEVEAAEFEDVLLNFSSLRVLDLSFTSITQLPSSIGKLKHLRFLDISKTRIKELPKSITCLYNLQTLRMKDCKNLKELPPRLGNLINLRHLKVDLSGWTEIPKGIGKLSCLQTLPVFRVGRNGDGRILAELENLNSLRGKLKIYDLDVVEDVTYAETANLGAKQNIYSLGLEWDRDEEGNVNNIDNDVLEALQPHSNLKELWLRGFSGTKFPGWIISRSLLGCLIEIYVYKCNKCEYLPSFGQLPSLKKIHIDEMRNVKHMGGAWNSWNNDKAKFEVVEDAAAMATVTFPSLEIINLKTMPNLEEWLLEPTRTSFPRLETLYIEDCPKLKIMPSCFPSLKSLDFTAETSAIAVQSLTKNLTNLTFLYIHGCPDLKFLPIEFLHKNKFLHTLKIDTCPEFEGFVSKEHDNDYKVEFDESLHYIPSRLDEIRLDALEALRIRLCPKFRMIPNTFPSLKKLLIEDSNDNFVGWLTCKLSSLTYLWIEDIPDLMFLPSALLKDNKHLVELTVCGCPLLEDFLYANGDKLKSLSELVVRDCSSLTSLELQGLTSLSYAEIVNCGGLSSLPEDLALLPQLERLRVEIAAELHYFPFPEATQQHHFLSLRHLQIGGSPKLKSLPNQLQFLTKLKILVIHEFDGLVYLPEWLGDLTLLESLTIWSCRNLIRLPSMEAMRRLSFIEYLFIEDCPLLKENCDKESGEEWEKISHISKIKIDEDYVS</sequence>
<feature type="domain" description="R13L1/DRL21-like LRR repeat region" evidence="9">
    <location>
        <begin position="688"/>
        <end position="815"/>
    </location>
</feature>
<dbReference type="FunFam" id="1.10.10.10:FF:000322">
    <property type="entry name" value="Probable disease resistance protein At1g63360"/>
    <property type="match status" value="1"/>
</dbReference>
<dbReference type="Pfam" id="PF18052">
    <property type="entry name" value="Rx_N"/>
    <property type="match status" value="1"/>
</dbReference>
<dbReference type="InterPro" id="IPR038005">
    <property type="entry name" value="RX-like_CC"/>
</dbReference>
<keyword evidence="1" id="KW-0433">Leucine-rich repeat</keyword>
<evidence type="ECO:0000313" key="10">
    <source>
        <dbReference type="EMBL" id="KAK9138085.1"/>
    </source>
</evidence>
<accession>A0AAP0PEV1</accession>
<dbReference type="GO" id="GO:0005524">
    <property type="term" value="F:ATP binding"/>
    <property type="evidence" value="ECO:0007669"/>
    <property type="project" value="UniProtKB-KW"/>
</dbReference>
<dbReference type="InterPro" id="IPR056789">
    <property type="entry name" value="LRR_R13L1-DRL21"/>
</dbReference>